<keyword evidence="6 7" id="KW-0414">Isoprene biosynthesis</keyword>
<dbReference type="GO" id="GO:0050518">
    <property type="term" value="F:2-C-methyl-D-erythritol 4-phosphate cytidylyltransferase activity"/>
    <property type="evidence" value="ECO:0007669"/>
    <property type="project" value="UniProtKB-UniRule"/>
</dbReference>
<proteinExistence type="inferred from homology"/>
<dbReference type="UniPathway" id="UPA00056">
    <property type="reaction ID" value="UER00093"/>
</dbReference>
<keyword evidence="5 7" id="KW-0548">Nucleotidyltransferase</keyword>
<evidence type="ECO:0000256" key="1">
    <source>
        <dbReference type="ARBA" id="ARBA00001282"/>
    </source>
</evidence>
<dbReference type="Gene3D" id="3.90.550.10">
    <property type="entry name" value="Spore Coat Polysaccharide Biosynthesis Protein SpsA, Chain A"/>
    <property type="match status" value="1"/>
</dbReference>
<name>A0A1M4W339_STRHI</name>
<dbReference type="Pfam" id="PF01128">
    <property type="entry name" value="IspD"/>
    <property type="match status" value="1"/>
</dbReference>
<organism evidence="8 9">
    <name type="scientific">Streptoalloteichus hindustanus</name>
    <dbReference type="NCBI Taxonomy" id="2017"/>
    <lineage>
        <taxon>Bacteria</taxon>
        <taxon>Bacillati</taxon>
        <taxon>Actinomycetota</taxon>
        <taxon>Actinomycetes</taxon>
        <taxon>Pseudonocardiales</taxon>
        <taxon>Pseudonocardiaceae</taxon>
        <taxon>Streptoalloteichus</taxon>
    </lineage>
</organism>
<dbReference type="PROSITE" id="PS01295">
    <property type="entry name" value="ISPD"/>
    <property type="match status" value="1"/>
</dbReference>
<dbReference type="AlphaFoldDB" id="A0A1M4W339"/>
<evidence type="ECO:0000256" key="2">
    <source>
        <dbReference type="ARBA" id="ARBA00004787"/>
    </source>
</evidence>
<dbReference type="HAMAP" id="MF_00108">
    <property type="entry name" value="IspD"/>
    <property type="match status" value="1"/>
</dbReference>
<dbReference type="InterPro" id="IPR029044">
    <property type="entry name" value="Nucleotide-diphossugar_trans"/>
</dbReference>
<feature type="site" description="Transition state stabilizer" evidence="7">
    <location>
        <position position="34"/>
    </location>
</feature>
<dbReference type="NCBIfam" id="TIGR00453">
    <property type="entry name" value="ispD"/>
    <property type="match status" value="1"/>
</dbReference>
<evidence type="ECO:0000256" key="7">
    <source>
        <dbReference type="HAMAP-Rule" id="MF_00108"/>
    </source>
</evidence>
<evidence type="ECO:0000313" key="8">
    <source>
        <dbReference type="EMBL" id="SHE75382.1"/>
    </source>
</evidence>
<sequence length="248" mass="25204">MFVFHPPVERVLLPGGSAVVTVVALVPAAGRGERLGAGRPKALVPVRGEPLLTHAVRGLLASGRVDHVVVAAPPAEVDQVADLLRPLGPAVHVVAGGGERTDSVRLALDAALTFAPAADVVLVHDAARAFTPPEVVRAVVDAVVGGAPAVVPVLPVADTVKQVDADGRVVGTPDRSALRAVQTPQGFAVDLLRRAHAAAEGAATDDAGLVERLGEPVATVPGHPWAMKVTTPFDLAVAEAVLAGEEGR</sequence>
<evidence type="ECO:0000313" key="9">
    <source>
        <dbReference type="Proteomes" id="UP000184501"/>
    </source>
</evidence>
<dbReference type="InterPro" id="IPR018294">
    <property type="entry name" value="ISPD_synthase_CS"/>
</dbReference>
<comment type="pathway">
    <text evidence="2 7">Isoprenoid biosynthesis; isopentenyl diphosphate biosynthesis via DXP pathway; isopentenyl diphosphate from 1-deoxy-D-xylulose 5-phosphate: step 2/6.</text>
</comment>
<dbReference type="EC" id="2.7.7.60" evidence="7"/>
<protein>
    <recommendedName>
        <fullName evidence="7">2-C-methyl-D-erythritol 4-phosphate cytidylyltransferase</fullName>
        <ecNumber evidence="7">2.7.7.60</ecNumber>
    </recommendedName>
    <alternativeName>
        <fullName evidence="7">4-diphosphocytidyl-2C-methyl-D-erythritol synthase</fullName>
    </alternativeName>
    <alternativeName>
        <fullName evidence="7">MEP cytidylyltransferase</fullName>
        <shortName evidence="7">MCT</shortName>
    </alternativeName>
</protein>
<comment type="similarity">
    <text evidence="3 7">Belongs to the IspD/TarI cytidylyltransferase family. IspD subfamily.</text>
</comment>
<dbReference type="Proteomes" id="UP000184501">
    <property type="component" value="Unassembled WGS sequence"/>
</dbReference>
<dbReference type="CDD" id="cd02516">
    <property type="entry name" value="CDP-ME_synthetase"/>
    <property type="match status" value="1"/>
</dbReference>
<feature type="site" description="Positions MEP for the nucleophilic attack" evidence="7">
    <location>
        <position position="175"/>
    </location>
</feature>
<dbReference type="FunFam" id="3.90.550.10:FF:000003">
    <property type="entry name" value="2-C-methyl-D-erythritol 4-phosphate cytidylyltransferase"/>
    <property type="match status" value="1"/>
</dbReference>
<dbReference type="STRING" id="2017.SAMN05444320_101977"/>
<dbReference type="PANTHER" id="PTHR32125">
    <property type="entry name" value="2-C-METHYL-D-ERYTHRITOL 4-PHOSPHATE CYTIDYLYLTRANSFERASE, CHLOROPLASTIC"/>
    <property type="match status" value="1"/>
</dbReference>
<evidence type="ECO:0000256" key="6">
    <source>
        <dbReference type="ARBA" id="ARBA00023229"/>
    </source>
</evidence>
<dbReference type="SUPFAM" id="SSF53448">
    <property type="entry name" value="Nucleotide-diphospho-sugar transferases"/>
    <property type="match status" value="1"/>
</dbReference>
<gene>
    <name evidence="7" type="primary">ispD</name>
    <name evidence="8" type="ORF">SAMN05444320_101977</name>
</gene>
<feature type="site" description="Transition state stabilizer" evidence="7">
    <location>
        <position position="41"/>
    </location>
</feature>
<comment type="function">
    <text evidence="7">Catalyzes the formation of 4-diphosphocytidyl-2-C-methyl-D-erythritol from CTP and 2-C-methyl-D-erythritol 4-phosphate (MEP).</text>
</comment>
<feature type="site" description="Positions MEP for the nucleophilic attack" evidence="7">
    <location>
        <position position="228"/>
    </location>
</feature>
<accession>A0A1M4W339</accession>
<evidence type="ECO:0000256" key="4">
    <source>
        <dbReference type="ARBA" id="ARBA00022679"/>
    </source>
</evidence>
<comment type="catalytic activity">
    <reaction evidence="1 7">
        <text>2-C-methyl-D-erythritol 4-phosphate + CTP + H(+) = 4-CDP-2-C-methyl-D-erythritol + diphosphate</text>
        <dbReference type="Rhea" id="RHEA:13429"/>
        <dbReference type="ChEBI" id="CHEBI:15378"/>
        <dbReference type="ChEBI" id="CHEBI:33019"/>
        <dbReference type="ChEBI" id="CHEBI:37563"/>
        <dbReference type="ChEBI" id="CHEBI:57823"/>
        <dbReference type="ChEBI" id="CHEBI:58262"/>
        <dbReference type="EC" id="2.7.7.60"/>
    </reaction>
</comment>
<evidence type="ECO:0000256" key="5">
    <source>
        <dbReference type="ARBA" id="ARBA00022695"/>
    </source>
</evidence>
<evidence type="ECO:0000256" key="3">
    <source>
        <dbReference type="ARBA" id="ARBA00009789"/>
    </source>
</evidence>
<keyword evidence="9" id="KW-1185">Reference proteome</keyword>
<reference evidence="8 9" key="1">
    <citation type="submission" date="2016-11" db="EMBL/GenBank/DDBJ databases">
        <authorList>
            <person name="Jaros S."/>
            <person name="Januszkiewicz K."/>
            <person name="Wedrychowicz H."/>
        </authorList>
    </citation>
    <scope>NUCLEOTIDE SEQUENCE [LARGE SCALE GENOMIC DNA]</scope>
    <source>
        <strain evidence="8 9">DSM 44523</strain>
    </source>
</reference>
<dbReference type="InterPro" id="IPR050088">
    <property type="entry name" value="IspD/TarI_cytidylyltransf_bact"/>
</dbReference>
<keyword evidence="4 7" id="KW-0808">Transferase</keyword>
<dbReference type="InterPro" id="IPR001228">
    <property type="entry name" value="IspD"/>
</dbReference>
<dbReference type="EMBL" id="FQVN01000001">
    <property type="protein sequence ID" value="SHE75382.1"/>
    <property type="molecule type" value="Genomic_DNA"/>
</dbReference>
<dbReference type="GO" id="GO:0019288">
    <property type="term" value="P:isopentenyl diphosphate biosynthetic process, methylerythritol 4-phosphate pathway"/>
    <property type="evidence" value="ECO:0007669"/>
    <property type="project" value="UniProtKB-UniRule"/>
</dbReference>
<dbReference type="InterPro" id="IPR034683">
    <property type="entry name" value="IspD/TarI"/>
</dbReference>
<dbReference type="PANTHER" id="PTHR32125:SF4">
    <property type="entry name" value="2-C-METHYL-D-ERYTHRITOL 4-PHOSPHATE CYTIDYLYLTRANSFERASE, CHLOROPLASTIC"/>
    <property type="match status" value="1"/>
</dbReference>